<dbReference type="Proteomes" id="UP000184221">
    <property type="component" value="Unassembled WGS sequence"/>
</dbReference>
<reference evidence="2 3" key="1">
    <citation type="submission" date="2016-11" db="EMBL/GenBank/DDBJ databases">
        <authorList>
            <person name="Jaros S."/>
            <person name="Januszkiewicz K."/>
            <person name="Wedrychowicz H."/>
        </authorList>
    </citation>
    <scope>NUCLEOTIDE SEQUENCE [LARGE SCALE GENOMIC DNA]</scope>
    <source>
        <strain evidence="2 3">DSM 29431</strain>
    </source>
</reference>
<dbReference type="InterPro" id="IPR035093">
    <property type="entry name" value="RelE/ParE_toxin_dom_sf"/>
</dbReference>
<dbReference type="InterPro" id="IPR007712">
    <property type="entry name" value="RelE/ParE_toxin"/>
</dbReference>
<dbReference type="Pfam" id="PF05016">
    <property type="entry name" value="ParE_toxin"/>
    <property type="match status" value="1"/>
</dbReference>
<accession>A0A1M5S4D7</accession>
<protein>
    <submittedName>
        <fullName evidence="2">Plasmid stabilization system protein ParE</fullName>
    </submittedName>
</protein>
<evidence type="ECO:0000313" key="2">
    <source>
        <dbReference type="EMBL" id="SHH33158.1"/>
    </source>
</evidence>
<sequence>MASYDLTLAAEEDLRDIWRYTLETWGPEQADTYLDRLGDCLDEIGSRRAPPRSLPQMPDEVCLHRCQRHYIFWLAIDRPIIIAVLHEKMDVVQRLADRI</sequence>
<dbReference type="OrthoDB" id="7173315at2"/>
<dbReference type="RefSeq" id="WP_072777309.1">
    <property type="nucleotide sequence ID" value="NZ_FQXC01000002.1"/>
</dbReference>
<keyword evidence="1" id="KW-1277">Toxin-antitoxin system</keyword>
<proteinExistence type="predicted"/>
<keyword evidence="3" id="KW-1185">Reference proteome</keyword>
<dbReference type="AlphaFoldDB" id="A0A1M5S4D7"/>
<dbReference type="EMBL" id="FQXC01000002">
    <property type="protein sequence ID" value="SHH33158.1"/>
    <property type="molecule type" value="Genomic_DNA"/>
</dbReference>
<evidence type="ECO:0000256" key="1">
    <source>
        <dbReference type="ARBA" id="ARBA00022649"/>
    </source>
</evidence>
<evidence type="ECO:0000313" key="3">
    <source>
        <dbReference type="Proteomes" id="UP000184221"/>
    </source>
</evidence>
<name>A0A1M5S4D7_9RHOB</name>
<dbReference type="Gene3D" id="3.30.2310.20">
    <property type="entry name" value="RelE-like"/>
    <property type="match status" value="1"/>
</dbReference>
<dbReference type="STRING" id="996342.SAMN05443551_1996"/>
<gene>
    <name evidence="2" type="ORF">SAMN05443551_1996</name>
</gene>
<organism evidence="2 3">
    <name type="scientific">Marivita hallyeonensis</name>
    <dbReference type="NCBI Taxonomy" id="996342"/>
    <lineage>
        <taxon>Bacteria</taxon>
        <taxon>Pseudomonadati</taxon>
        <taxon>Pseudomonadota</taxon>
        <taxon>Alphaproteobacteria</taxon>
        <taxon>Rhodobacterales</taxon>
        <taxon>Roseobacteraceae</taxon>
        <taxon>Marivita</taxon>
    </lineage>
</organism>